<accession>A0A1F6F430</accession>
<keyword evidence="3" id="KW-0375">Hydrogen ion transport</keyword>
<evidence type="ECO:0000256" key="4">
    <source>
        <dbReference type="ARBA" id="ARBA00023065"/>
    </source>
</evidence>
<keyword evidence="5" id="KW-0472">Membrane</keyword>
<evidence type="ECO:0000256" key="5">
    <source>
        <dbReference type="ARBA" id="ARBA00023136"/>
    </source>
</evidence>
<evidence type="ECO:0000256" key="3">
    <source>
        <dbReference type="ARBA" id="ARBA00022781"/>
    </source>
</evidence>
<gene>
    <name evidence="7" type="ORF">A3A39_04010</name>
</gene>
<sequence length="151" mass="17210">MQDAYARALWRVIQEGKLPKEAVAKLRATLERHGRARLLPRVARAFARIAARESSKNAVTLTIAQKKDERMAHKEIKEFLRDMDVSPEDVEVKTDVNLVGGWRLEGREHLIDASFKKYLLDLFERVTTNISAPTLRRGPDPKASGYNRVTT</sequence>
<name>A0A1F6F430_9BACT</name>
<dbReference type="GO" id="GO:0046933">
    <property type="term" value="F:proton-transporting ATP synthase activity, rotational mechanism"/>
    <property type="evidence" value="ECO:0007669"/>
    <property type="project" value="InterPro"/>
</dbReference>
<comment type="caution">
    <text evidence="7">The sequence shown here is derived from an EMBL/GenBank/DDBJ whole genome shotgun (WGS) entry which is preliminary data.</text>
</comment>
<comment type="subcellular location">
    <subcellularLocation>
        <location evidence="1">Membrane</location>
    </subcellularLocation>
</comment>
<dbReference type="GO" id="GO:0016020">
    <property type="term" value="C:membrane"/>
    <property type="evidence" value="ECO:0007669"/>
    <property type="project" value="UniProtKB-SubCell"/>
</dbReference>
<protein>
    <submittedName>
        <fullName evidence="7">Uncharacterized protein</fullName>
    </submittedName>
</protein>
<dbReference type="EMBL" id="MFLZ01000003">
    <property type="protein sequence ID" value="OGG80627.1"/>
    <property type="molecule type" value="Genomic_DNA"/>
</dbReference>
<keyword evidence="6" id="KW-0066">ATP synthesis</keyword>
<dbReference type="STRING" id="1798512.A3A39_04010"/>
<dbReference type="Proteomes" id="UP000177372">
    <property type="component" value="Unassembled WGS sequence"/>
</dbReference>
<evidence type="ECO:0000256" key="6">
    <source>
        <dbReference type="ARBA" id="ARBA00023310"/>
    </source>
</evidence>
<proteinExistence type="predicted"/>
<keyword evidence="2" id="KW-0813">Transport</keyword>
<dbReference type="Pfam" id="PF00213">
    <property type="entry name" value="OSCP"/>
    <property type="match status" value="1"/>
</dbReference>
<organism evidence="7 8">
    <name type="scientific">Candidatus Kaiserbacteria bacterium RIFCSPLOWO2_01_FULL_54_13</name>
    <dbReference type="NCBI Taxonomy" id="1798512"/>
    <lineage>
        <taxon>Bacteria</taxon>
        <taxon>Candidatus Kaiseribacteriota</taxon>
    </lineage>
</organism>
<evidence type="ECO:0000256" key="1">
    <source>
        <dbReference type="ARBA" id="ARBA00004370"/>
    </source>
</evidence>
<dbReference type="InterPro" id="IPR000711">
    <property type="entry name" value="ATPase_OSCP/dsu"/>
</dbReference>
<keyword evidence="4" id="KW-0406">Ion transport</keyword>
<evidence type="ECO:0000313" key="8">
    <source>
        <dbReference type="Proteomes" id="UP000177372"/>
    </source>
</evidence>
<reference evidence="7 8" key="1">
    <citation type="journal article" date="2016" name="Nat. Commun.">
        <title>Thousands of microbial genomes shed light on interconnected biogeochemical processes in an aquifer system.</title>
        <authorList>
            <person name="Anantharaman K."/>
            <person name="Brown C.T."/>
            <person name="Hug L.A."/>
            <person name="Sharon I."/>
            <person name="Castelle C.J."/>
            <person name="Probst A.J."/>
            <person name="Thomas B.C."/>
            <person name="Singh A."/>
            <person name="Wilkins M.J."/>
            <person name="Karaoz U."/>
            <person name="Brodie E.L."/>
            <person name="Williams K.H."/>
            <person name="Hubbard S.S."/>
            <person name="Banfield J.F."/>
        </authorList>
    </citation>
    <scope>NUCLEOTIDE SEQUENCE [LARGE SCALE GENOMIC DNA]</scope>
</reference>
<evidence type="ECO:0000256" key="2">
    <source>
        <dbReference type="ARBA" id="ARBA00022448"/>
    </source>
</evidence>
<evidence type="ECO:0000313" key="7">
    <source>
        <dbReference type="EMBL" id="OGG80627.1"/>
    </source>
</evidence>
<dbReference type="AlphaFoldDB" id="A0A1F6F430"/>